<dbReference type="CDD" id="cd04301">
    <property type="entry name" value="NAT_SF"/>
    <property type="match status" value="1"/>
</dbReference>
<protein>
    <recommendedName>
        <fullName evidence="1">N-acetyltransferase domain-containing protein</fullName>
    </recommendedName>
</protein>
<dbReference type="Proteomes" id="UP000051783">
    <property type="component" value="Unassembled WGS sequence"/>
</dbReference>
<evidence type="ECO:0000259" key="1">
    <source>
        <dbReference type="PROSITE" id="PS51186"/>
    </source>
</evidence>
<reference evidence="2 3" key="1">
    <citation type="journal article" date="2015" name="Genome Announc.">
        <title>Expanding the biotechnology potential of lactobacilli through comparative genomics of 213 strains and associated genera.</title>
        <authorList>
            <person name="Sun Z."/>
            <person name="Harris H.M."/>
            <person name="McCann A."/>
            <person name="Guo C."/>
            <person name="Argimon S."/>
            <person name="Zhang W."/>
            <person name="Yang X."/>
            <person name="Jeffery I.B."/>
            <person name="Cooney J.C."/>
            <person name="Kagawa T.F."/>
            <person name="Liu W."/>
            <person name="Song Y."/>
            <person name="Salvetti E."/>
            <person name="Wrobel A."/>
            <person name="Rasinkangas P."/>
            <person name="Parkhill J."/>
            <person name="Rea M.C."/>
            <person name="O'Sullivan O."/>
            <person name="Ritari J."/>
            <person name="Douillard F.P."/>
            <person name="Paul Ross R."/>
            <person name="Yang R."/>
            <person name="Briner A.E."/>
            <person name="Felis G.E."/>
            <person name="de Vos W.M."/>
            <person name="Barrangou R."/>
            <person name="Klaenhammer T.R."/>
            <person name="Caufield P.W."/>
            <person name="Cui Y."/>
            <person name="Zhang H."/>
            <person name="O'Toole P.W."/>
        </authorList>
    </citation>
    <scope>NUCLEOTIDE SEQUENCE [LARGE SCALE GENOMIC DNA]</scope>
    <source>
        <strain evidence="2 3">LMG 26013</strain>
    </source>
</reference>
<comment type="caution">
    <text evidence="2">The sequence shown here is derived from an EMBL/GenBank/DDBJ whole genome shotgun (WGS) entry which is preliminary data.</text>
</comment>
<gene>
    <name evidence="2" type="ORF">IV64_GL001141</name>
</gene>
<dbReference type="PANTHER" id="PTHR43415:SF5">
    <property type="entry name" value="ACETYLTRANSFERASE"/>
    <property type="match status" value="1"/>
</dbReference>
<feature type="domain" description="N-acetyltransferase" evidence="1">
    <location>
        <begin position="10"/>
        <end position="174"/>
    </location>
</feature>
<dbReference type="Pfam" id="PF13302">
    <property type="entry name" value="Acetyltransf_3"/>
    <property type="match status" value="1"/>
</dbReference>
<dbReference type="PATRIC" id="fig|942150.3.peg.1177"/>
<name>A0A0R2MLA4_9LACO</name>
<keyword evidence="3" id="KW-1185">Reference proteome</keyword>
<evidence type="ECO:0000313" key="2">
    <source>
        <dbReference type="EMBL" id="KRO14526.1"/>
    </source>
</evidence>
<dbReference type="RefSeq" id="WP_157060971.1">
    <property type="nucleotide sequence ID" value="NZ_JQCL01000012.1"/>
</dbReference>
<dbReference type="PANTHER" id="PTHR43415">
    <property type="entry name" value="SPERMIDINE N(1)-ACETYLTRANSFERASE"/>
    <property type="match status" value="1"/>
</dbReference>
<sequence length="183" mass="21020">MKNILVGPRVTLAVPQPEDFDEISDWYTDADFMRRMDTAPARPLSGEDLERTYRNLDRNTEFYFHVHSSDDDRLLGFVTLYNIEWTNQIAQLAIAIGDPSDRGQGYGTETLNLMLNYGFNELNLYKVCLDVIATNQSAIAVYQNSGFEFEGTNVRAVMRDGHRYDLYHMGLFAADFQPRITLK</sequence>
<evidence type="ECO:0000313" key="3">
    <source>
        <dbReference type="Proteomes" id="UP000051783"/>
    </source>
</evidence>
<dbReference type="EMBL" id="JQCL01000012">
    <property type="protein sequence ID" value="KRO14526.1"/>
    <property type="molecule type" value="Genomic_DNA"/>
</dbReference>
<proteinExistence type="predicted"/>
<dbReference type="InterPro" id="IPR016181">
    <property type="entry name" value="Acyl_CoA_acyltransferase"/>
</dbReference>
<dbReference type="GO" id="GO:0016747">
    <property type="term" value="F:acyltransferase activity, transferring groups other than amino-acyl groups"/>
    <property type="evidence" value="ECO:0007669"/>
    <property type="project" value="InterPro"/>
</dbReference>
<dbReference type="OrthoDB" id="9795206at2"/>
<accession>A0A0R2MLA4</accession>
<dbReference type="Gene3D" id="3.40.630.30">
    <property type="match status" value="1"/>
</dbReference>
<dbReference type="InterPro" id="IPR000182">
    <property type="entry name" value="GNAT_dom"/>
</dbReference>
<dbReference type="STRING" id="942150.IV64_GL001141"/>
<dbReference type="AlphaFoldDB" id="A0A0R2MLA4"/>
<dbReference type="SUPFAM" id="SSF55729">
    <property type="entry name" value="Acyl-CoA N-acyltransferases (Nat)"/>
    <property type="match status" value="1"/>
</dbReference>
<organism evidence="2 3">
    <name type="scientific">Lactiplantibacillus xiangfangensis</name>
    <dbReference type="NCBI Taxonomy" id="942150"/>
    <lineage>
        <taxon>Bacteria</taxon>
        <taxon>Bacillati</taxon>
        <taxon>Bacillota</taxon>
        <taxon>Bacilli</taxon>
        <taxon>Lactobacillales</taxon>
        <taxon>Lactobacillaceae</taxon>
        <taxon>Lactiplantibacillus</taxon>
    </lineage>
</organism>
<dbReference type="PROSITE" id="PS51186">
    <property type="entry name" value="GNAT"/>
    <property type="match status" value="1"/>
</dbReference>